<dbReference type="AlphaFoldDB" id="A0A392PYG1"/>
<evidence type="ECO:0000256" key="1">
    <source>
        <dbReference type="SAM" id="MobiDB-lite"/>
    </source>
</evidence>
<dbReference type="EMBL" id="LXQA010101930">
    <property type="protein sequence ID" value="MCI16672.1"/>
    <property type="molecule type" value="Genomic_DNA"/>
</dbReference>
<protein>
    <recommendedName>
        <fullName evidence="4">Gag-pol polyprotein</fullName>
    </recommendedName>
</protein>
<feature type="compositionally biased region" description="Polar residues" evidence="1">
    <location>
        <begin position="74"/>
        <end position="83"/>
    </location>
</feature>
<comment type="caution">
    <text evidence="2">The sequence shown here is derived from an EMBL/GenBank/DDBJ whole genome shotgun (WGS) entry which is preliminary data.</text>
</comment>
<evidence type="ECO:0000313" key="2">
    <source>
        <dbReference type="EMBL" id="MCI16672.1"/>
    </source>
</evidence>
<feature type="non-terminal residue" evidence="2">
    <location>
        <position position="1"/>
    </location>
</feature>
<sequence>FADAGIRPPKELKEIFRTDKGKFCKYHMSAGHEIEDCIQLKEAIEDLIKLGKLYRYTTERNHKGYDKRKYDSPRGSTSPPKGW</sequence>
<feature type="region of interest" description="Disordered" evidence="1">
    <location>
        <begin position="64"/>
        <end position="83"/>
    </location>
</feature>
<accession>A0A392PYG1</accession>
<proteinExistence type="predicted"/>
<keyword evidence="3" id="KW-1185">Reference proteome</keyword>
<dbReference type="Proteomes" id="UP000265520">
    <property type="component" value="Unassembled WGS sequence"/>
</dbReference>
<name>A0A392PYG1_9FABA</name>
<reference evidence="2 3" key="1">
    <citation type="journal article" date="2018" name="Front. Plant Sci.">
        <title>Red Clover (Trifolium pratense) and Zigzag Clover (T. medium) - A Picture of Genomic Similarities and Differences.</title>
        <authorList>
            <person name="Dluhosova J."/>
            <person name="Istvanek J."/>
            <person name="Nedelnik J."/>
            <person name="Repkova J."/>
        </authorList>
    </citation>
    <scope>NUCLEOTIDE SEQUENCE [LARGE SCALE GENOMIC DNA]</scope>
    <source>
        <strain evidence="3">cv. 10/8</strain>
        <tissue evidence="2">Leaf</tissue>
    </source>
</reference>
<organism evidence="2 3">
    <name type="scientific">Trifolium medium</name>
    <dbReference type="NCBI Taxonomy" id="97028"/>
    <lineage>
        <taxon>Eukaryota</taxon>
        <taxon>Viridiplantae</taxon>
        <taxon>Streptophyta</taxon>
        <taxon>Embryophyta</taxon>
        <taxon>Tracheophyta</taxon>
        <taxon>Spermatophyta</taxon>
        <taxon>Magnoliopsida</taxon>
        <taxon>eudicotyledons</taxon>
        <taxon>Gunneridae</taxon>
        <taxon>Pentapetalae</taxon>
        <taxon>rosids</taxon>
        <taxon>fabids</taxon>
        <taxon>Fabales</taxon>
        <taxon>Fabaceae</taxon>
        <taxon>Papilionoideae</taxon>
        <taxon>50 kb inversion clade</taxon>
        <taxon>NPAAA clade</taxon>
        <taxon>Hologalegina</taxon>
        <taxon>IRL clade</taxon>
        <taxon>Trifolieae</taxon>
        <taxon>Trifolium</taxon>
    </lineage>
</organism>
<evidence type="ECO:0000313" key="3">
    <source>
        <dbReference type="Proteomes" id="UP000265520"/>
    </source>
</evidence>
<evidence type="ECO:0008006" key="4">
    <source>
        <dbReference type="Google" id="ProtNLM"/>
    </source>
</evidence>